<sequence length="566" mass="64041">MAVLKTSYDVIKYRLPGAPKKAKIYVVVTQVPDDMFVGILCPTRSEGCLQKVESFDQRHGEVIVTTRPTSPTPTHDTAHTQSSHTQAILLDTVKRLSRVVSEMERKYSHRIEDLEETIQVLRQENERTALDLGQLNHRVSCLERENERLWNKVFKLGGPIFPQAVVDRIISFLHEDRHTLKLCGLICKDWLYTSRRYLYNSIEFNPEASPDSFTNLLQNPLQTVTTHIQVLRINGGVTDEACVVSREWLQPVIDHFHRLTAVFRLELRNMNHLWFTTISKSWGNFWAPSAFLERITDLDIEDPLGLFDDITQLSDLFPSLVKLTCRRLVDPQNNRRVINFATKAPPKLLSSLVLTRGEHATCAHYQPWIWFTLNDTRSLRNLEIDVICARDFPSIAGCFQSIGKGLQRLVIGFLDMESIGLSLDSVPGSFIDLFTGQFCRHRVLARCESLTELQIRPQSKLANGHSLNEIHGVINILGTMPSRSSLSRIALPLEADCLTDTSIQPDRGNPVEFAALDRLLTGTRFMKLRQVVITSGTDGKGIDSVVGLLPNSAQQGMLSFSYTTHV</sequence>
<evidence type="ECO:0008006" key="4">
    <source>
        <dbReference type="Google" id="ProtNLM"/>
    </source>
</evidence>
<comment type="caution">
    <text evidence="2">The sequence shown here is derived from an EMBL/GenBank/DDBJ whole genome shotgun (WGS) entry which is preliminary data.</text>
</comment>
<gene>
    <name evidence="2" type="ORF">VNI00_012581</name>
</gene>
<protein>
    <recommendedName>
        <fullName evidence="4">F-box domain-containing protein</fullName>
    </recommendedName>
</protein>
<evidence type="ECO:0000256" key="1">
    <source>
        <dbReference type="SAM" id="Coils"/>
    </source>
</evidence>
<dbReference type="Proteomes" id="UP001383192">
    <property type="component" value="Unassembled WGS sequence"/>
</dbReference>
<name>A0AAW0C5W0_9AGAR</name>
<organism evidence="2 3">
    <name type="scientific">Paramarasmius palmivorus</name>
    <dbReference type="NCBI Taxonomy" id="297713"/>
    <lineage>
        <taxon>Eukaryota</taxon>
        <taxon>Fungi</taxon>
        <taxon>Dikarya</taxon>
        <taxon>Basidiomycota</taxon>
        <taxon>Agaricomycotina</taxon>
        <taxon>Agaricomycetes</taxon>
        <taxon>Agaricomycetidae</taxon>
        <taxon>Agaricales</taxon>
        <taxon>Marasmiineae</taxon>
        <taxon>Marasmiaceae</taxon>
        <taxon>Paramarasmius</taxon>
    </lineage>
</organism>
<keyword evidence="3" id="KW-1185">Reference proteome</keyword>
<evidence type="ECO:0000313" key="2">
    <source>
        <dbReference type="EMBL" id="KAK7033954.1"/>
    </source>
</evidence>
<feature type="coiled-coil region" evidence="1">
    <location>
        <begin position="104"/>
        <end position="131"/>
    </location>
</feature>
<evidence type="ECO:0000313" key="3">
    <source>
        <dbReference type="Proteomes" id="UP001383192"/>
    </source>
</evidence>
<proteinExistence type="predicted"/>
<reference evidence="2 3" key="1">
    <citation type="submission" date="2024-01" db="EMBL/GenBank/DDBJ databases">
        <title>A draft genome for a cacao thread blight-causing isolate of Paramarasmius palmivorus.</title>
        <authorList>
            <person name="Baruah I.K."/>
            <person name="Bukari Y."/>
            <person name="Amoako-Attah I."/>
            <person name="Meinhardt L.W."/>
            <person name="Bailey B.A."/>
            <person name="Cohen S.P."/>
        </authorList>
    </citation>
    <scope>NUCLEOTIDE SEQUENCE [LARGE SCALE GENOMIC DNA]</scope>
    <source>
        <strain evidence="2 3">GH-12</strain>
    </source>
</reference>
<accession>A0AAW0C5W0</accession>
<keyword evidence="1" id="KW-0175">Coiled coil</keyword>
<dbReference type="EMBL" id="JAYKXP010000059">
    <property type="protein sequence ID" value="KAK7033954.1"/>
    <property type="molecule type" value="Genomic_DNA"/>
</dbReference>
<dbReference type="AlphaFoldDB" id="A0AAW0C5W0"/>